<feature type="region of interest" description="C-terminal hotdog fold" evidence="5">
    <location>
        <begin position="3471"/>
        <end position="3611"/>
    </location>
</feature>
<accession>A0ABU0X9Q1</accession>
<name>A0ABU0X9Q1_9PSEU</name>
<proteinExistence type="predicted"/>
<evidence type="ECO:0000259" key="8">
    <source>
        <dbReference type="PROSITE" id="PS52004"/>
    </source>
</evidence>
<dbReference type="InterPro" id="IPR049900">
    <property type="entry name" value="PKS_mFAS_DH"/>
</dbReference>
<evidence type="ECO:0000313" key="10">
    <source>
        <dbReference type="EMBL" id="MDQ2588438.1"/>
    </source>
</evidence>
<dbReference type="Gene3D" id="3.40.366.10">
    <property type="entry name" value="Malonyl-Coenzyme A Acyl Carrier Protein, domain 2"/>
    <property type="match status" value="3"/>
</dbReference>
<dbReference type="Pfam" id="PF00109">
    <property type="entry name" value="ketoacyl-synt"/>
    <property type="match status" value="4"/>
</dbReference>
<feature type="domain" description="Carrier" evidence="7">
    <location>
        <begin position="923"/>
        <end position="998"/>
    </location>
</feature>
<dbReference type="InterPro" id="IPR001227">
    <property type="entry name" value="Ac_transferase_dom_sf"/>
</dbReference>
<dbReference type="EMBL" id="NSDM01000018">
    <property type="protein sequence ID" value="MDQ2588438.1"/>
    <property type="molecule type" value="Genomic_DNA"/>
</dbReference>
<dbReference type="Pfam" id="PF22953">
    <property type="entry name" value="SpnB_Rossmann"/>
    <property type="match status" value="1"/>
</dbReference>
<evidence type="ECO:0000256" key="1">
    <source>
        <dbReference type="ARBA" id="ARBA00022450"/>
    </source>
</evidence>
<dbReference type="Pfam" id="PF18369">
    <property type="entry name" value="PKS_DE"/>
    <property type="match status" value="1"/>
</dbReference>
<feature type="region of interest" description="Disordered" evidence="6">
    <location>
        <begin position="879"/>
        <end position="906"/>
    </location>
</feature>
<reference evidence="10 11" key="1">
    <citation type="submission" date="2017-06" db="EMBL/GenBank/DDBJ databases">
        <title>Cultured bacterium strain Saccharothrix yanglingensis Hhs.015.</title>
        <authorList>
            <person name="Xia Y."/>
        </authorList>
    </citation>
    <scope>NUCLEOTIDE SEQUENCE [LARGE SCALE GENOMIC DNA]</scope>
    <source>
        <strain evidence="10 11">Hhs.015</strain>
    </source>
</reference>
<dbReference type="InterPro" id="IPR009081">
    <property type="entry name" value="PP-bd_ACP"/>
</dbReference>
<keyword evidence="4" id="KW-0012">Acyltransferase</keyword>
<dbReference type="InterPro" id="IPR014043">
    <property type="entry name" value="Acyl_transferase_dom"/>
</dbReference>
<dbReference type="InterPro" id="IPR042104">
    <property type="entry name" value="PKS_dehydratase_sf"/>
</dbReference>
<dbReference type="InterPro" id="IPR036291">
    <property type="entry name" value="NAD(P)-bd_dom_sf"/>
</dbReference>
<dbReference type="Gene3D" id="1.10.1200.10">
    <property type="entry name" value="ACP-like"/>
    <property type="match status" value="3"/>
</dbReference>
<dbReference type="SUPFAM" id="SSF53901">
    <property type="entry name" value="Thiolase-like"/>
    <property type="match status" value="4"/>
</dbReference>
<dbReference type="InterPro" id="IPR014030">
    <property type="entry name" value="Ketoacyl_synth_N"/>
</dbReference>
<comment type="caution">
    <text evidence="10">The sequence shown here is derived from an EMBL/GenBank/DDBJ whole genome shotgun (WGS) entry which is preliminary data.</text>
</comment>
<dbReference type="Gene3D" id="3.40.50.720">
    <property type="entry name" value="NAD(P)-binding Rossmann-like Domain"/>
    <property type="match status" value="2"/>
</dbReference>
<dbReference type="RefSeq" id="WP_306750086.1">
    <property type="nucleotide sequence ID" value="NZ_NSDM01000018.1"/>
</dbReference>
<gene>
    <name evidence="10" type="ORF">CKY47_31685</name>
</gene>
<dbReference type="Pfam" id="PF14765">
    <property type="entry name" value="PS-DH"/>
    <property type="match status" value="1"/>
</dbReference>
<dbReference type="CDD" id="cd08956">
    <property type="entry name" value="KR_3_FAS_SDR_x"/>
    <property type="match status" value="1"/>
</dbReference>
<dbReference type="Gene3D" id="3.30.70.3290">
    <property type="match status" value="3"/>
</dbReference>
<dbReference type="Gene3D" id="6.10.140.1830">
    <property type="match status" value="1"/>
</dbReference>
<dbReference type="InterPro" id="IPR013968">
    <property type="entry name" value="PKS_KR"/>
</dbReference>
<dbReference type="PROSITE" id="PS00606">
    <property type="entry name" value="KS3_1"/>
    <property type="match status" value="2"/>
</dbReference>
<dbReference type="NCBIfam" id="NF045894">
    <property type="entry name" value="PKS_plus_SDR"/>
    <property type="match status" value="1"/>
</dbReference>
<dbReference type="InterPro" id="IPR016036">
    <property type="entry name" value="Malonyl_transacylase_ACP-bd"/>
</dbReference>
<dbReference type="InterPro" id="IPR020841">
    <property type="entry name" value="PKS_Beta-ketoAc_synthase_dom"/>
</dbReference>
<dbReference type="InterPro" id="IPR014031">
    <property type="entry name" value="Ketoacyl_synth_C"/>
</dbReference>
<feature type="domain" description="Carrier" evidence="7">
    <location>
        <begin position="2388"/>
        <end position="2463"/>
    </location>
</feature>
<dbReference type="SUPFAM" id="SSF47336">
    <property type="entry name" value="ACP-like"/>
    <property type="match status" value="3"/>
</dbReference>
<dbReference type="PANTHER" id="PTHR43775:SF51">
    <property type="entry name" value="INACTIVE PHENOLPHTHIOCEROL SYNTHESIS POLYKETIDE SYNTHASE TYPE I PKS1-RELATED"/>
    <property type="match status" value="1"/>
</dbReference>
<feature type="active site" description="Proton donor; for dehydratase activity" evidence="5">
    <location>
        <position position="3531"/>
    </location>
</feature>
<dbReference type="Pfam" id="PF02801">
    <property type="entry name" value="Ketoacyl-synt_C"/>
    <property type="match status" value="3"/>
</dbReference>
<organism evidence="10 11">
    <name type="scientific">Saccharothrix yanglingensis</name>
    <dbReference type="NCBI Taxonomy" id="659496"/>
    <lineage>
        <taxon>Bacteria</taxon>
        <taxon>Bacillati</taxon>
        <taxon>Actinomycetota</taxon>
        <taxon>Actinomycetes</taxon>
        <taxon>Pseudonocardiales</taxon>
        <taxon>Pseudonocardiaceae</taxon>
        <taxon>Saccharothrix</taxon>
    </lineage>
</organism>
<keyword evidence="1" id="KW-0596">Phosphopantetheine</keyword>
<dbReference type="InterPro" id="IPR020806">
    <property type="entry name" value="PKS_PP-bd"/>
</dbReference>
<keyword evidence="2" id="KW-0597">Phosphoprotein</keyword>
<feature type="domain" description="Ketosynthase family 3 (KS3)" evidence="8">
    <location>
        <begin position="2482"/>
        <end position="2903"/>
    </location>
</feature>
<dbReference type="InterPro" id="IPR036736">
    <property type="entry name" value="ACP-like_sf"/>
</dbReference>
<dbReference type="InterPro" id="IPR041618">
    <property type="entry name" value="PKS_DE"/>
</dbReference>
<dbReference type="PANTHER" id="PTHR43775">
    <property type="entry name" value="FATTY ACID SYNTHASE"/>
    <property type="match status" value="1"/>
</dbReference>
<dbReference type="SMART" id="SM00823">
    <property type="entry name" value="PKS_PP"/>
    <property type="match status" value="3"/>
</dbReference>
<evidence type="ECO:0000256" key="6">
    <source>
        <dbReference type="SAM" id="MobiDB-lite"/>
    </source>
</evidence>
<feature type="region of interest" description="N-terminal hotdog fold" evidence="5">
    <location>
        <begin position="3337"/>
        <end position="3460"/>
    </location>
</feature>
<dbReference type="PROSITE" id="PS50075">
    <property type="entry name" value="CARRIER"/>
    <property type="match status" value="3"/>
</dbReference>
<dbReference type="InterPro" id="IPR050091">
    <property type="entry name" value="PKS_NRPS_Biosynth_Enz"/>
</dbReference>
<dbReference type="Gene3D" id="3.40.47.10">
    <property type="match status" value="4"/>
</dbReference>
<evidence type="ECO:0000256" key="4">
    <source>
        <dbReference type="ARBA" id="ARBA00023315"/>
    </source>
</evidence>
<dbReference type="SMART" id="SM00822">
    <property type="entry name" value="PKS_KR"/>
    <property type="match status" value="2"/>
</dbReference>
<dbReference type="InterPro" id="IPR049551">
    <property type="entry name" value="PKS_DH_C"/>
</dbReference>
<evidence type="ECO:0000313" key="11">
    <source>
        <dbReference type="Proteomes" id="UP001225605"/>
    </source>
</evidence>
<sequence length="4213" mass="439591">MNESGKAVGGPPQAIAVVGLSCRLPGAEDATAFWRLLRGGVDAIGEVPEGRWHEVPDGIPATVRSGGFLDHVDRFDAAFFGISPREAAAMDPQQRLVLELAWEALEDAGIVPGSLRGTRTGVFVGAIWDDYAALARDLGPIAVSKHSVTGLHRSIIANRVSYFLGLGGPSLAVDSGQSSSLVSVHLACESLWNGEASAAIAGGVNLNLVVDSAIGAQRFGGLSPDGRSFTFDERANGYVRGEGGAIVVLKTLARAEADGDRVYCVIRGGAVNNDGGGAGLTVPFQPGQEDVLRRAYRHADTDPGGVDYVELHGTGTKVGDPVEAAALGAVLGAARPADRPLRVGSVKTNVGHLEGAAGITGLVKVALALRNRAFPASRNFARPNPAIDLDSLNLRVLTEFTPAQDDAPLVAGVSSFGMGGTNCHLVLAEHVAAPEPAPVADDGAPLLWPLSGTSRAALRAQAGALLDHLADDTDLAGTAWSLARHRTAFPRRAAVVGRTREDFGRGLRVLATGRRDAAVVTGTAHAAPSVAFLFSGQGSQRLGAGKALHAALPLFAEAFDEVCAHLDASTDRPVRDVLFAAEGSAEAALLDRTRYTQPALFATEVALFRLLTAWGVTPSHLIGHSLGELSAAHVAGVLSLPDAARLVTARAALMDDLPAGGAMLAVQAGEDEIRVLLAGVTGLDVAAVNSPTSTVVSGDEDAVHGIAATLAAAGRKATRLRVSHAFHSAHLDAVLDAFHEVAAELTYSPARIPIVSNLTGGVAAPDLHSSPGYWVRHLREAVRFADGVRALRDAGATAYVELGPGSALTSLATESLTDAEVAIPTLRGPDEVDAVLKAVGALHAHGVAVDWDALHGDRPRRRVPLPTYAFQRKRHWLDGAPTRPAPVPETSVPDVVPPDDEQTKPTAGLGERVATLPEVERARVVLDVVRGHVAALLGHAEPRDVDPATTFRELGLDSLGAVELRDLLATATGLRLPSGLLFDHPTPRALADHLRERLLGERAAVVRASPVADRDDPVVIVGMSCRFPGGVRSPEDLWELLLAGTDAIGEFPDDRGWRLDELYDPEPGVAGRSYTRSGGFLRDAALFDPAFFGMSPREALATDPQQRLLLEASWEAVERAGIDPLSLRGSRTGVFVGATDMDYGPRLHERAEGLEGYLLTGTSASIASGRVAYALGLEGPAVTVDTACSSSLVALHLAAQALRSGECSAALVGGVSVMSTPGMFVEFSRQRGLSADGRCKAFGAGADGTGWAEGVGVLLVERLSDARRLGHSVLAVVRGSAVNQDGASNGLTAPNGPSQQRLVAQALANAGLTPSDVHAVEAHGTGTVLGDPIEAEALLATYGHGRDRPLWLGSVKSNIGHTQAAAGVAGVIKMVMAMRHGVLPRTLHVDEPSPHVDWSAGGVRLLTERQEWHSDGPRRAGVSSFGISGTNAHVIVEQAPEAEIAPEPAVGGVVPWLVSARSEAALRAQAAQLLPLLDANPVDVAHSLAEGRAVLEHRAVVRGGRPALEALADGRTHPDLVVGQAAGDAGVAFLFSGQGSQRAGMGRGLYAAFPVFAAAYDEVVLRLGGHGFFDVDVEVLSGTGVAQRALFALQVGLFRLVESWGVRPDVLVGHSVGEIAAAHVAGVLSLGDACRLVSARADLMEALPSGGAMVAVEASEEEVVPLLTDGVSVAAVNGPRSVVVSGAVDAVDAVVAHFADRKTSRLTVSHAFHSPLMDPMLDGFAAVVRGLEFHEPRIPMLSPVAEAGYWVRHVRDAVRFADQVAELDRRGVSKFLEIGPGGVLTALTRNCLPDNEILAVPLLRADRAEEATAVTALSELFAHGADVDWTTFLRGGRRVDLPTYAFQGERYWLEEPDRGAVVSPGDVEFWQTVEREDVEALSASLGVDSDDSFRAVLPKLSAWRRQRRDRSAMDDRRYRVTWKQVDPGTAVPGTWLVVADVEAGARVRAAFEPLGVEAVVVPFVDDREEFAVHLAGVGLVDGILAFVPGGDDHSPAPVARAVALVQAAADAGLTAPLWFATTGAVAVSPDDRVRPVPASLWGLGRVVALEQPRTWGGLVDVPGTEDADARLLVRVVTGGSGEDQVAIRDGRVLGRRMTRARVTGGSVGWTPRGTVLVTGGTGAVGAHVARWLAGAGARHLVLTGRRGLDADGAVELRDELTALDVAVTVAACDVADRDALAALLASLPEPPSAVVHAAGVLADGLVATMTTDSLHAVWRAKVDGAVNLHDLTGDLDAFVLFSSMTGVWGNPGQGAYAAANAFLDAFAGERHANGLPALAVAWGAWADGGMAAGRVGEHLARRGVDPLAPAFAITALHDAVGRGEPTVTIADVRWDAFVEHIAGARPVPLFDGVPEARDALARFDEARPAGGSALARQLAAVAEVDRPAVLVEVVRSHAAAVLGHASAEAVDAAKPFRESGFDSLAGVELRNRLNNATGLRLPTTLVFDHPTPAALARHLHDELGGRTADAGTPAPLALAVADDPVVIVGMSCRFPGGVRSPEALWDLVESGADAVAGYPTDRGWDLDSLYHPDPDHPGTSYASGGAFLDGVDRFDADFFGISPREAVAMDPQQRLLLETSWELFERAGLDPTALRGTRTGVFVGTNGQDYASWVDRPSEEVEGYLLTGKAASVVSGRIAYTFGLEGPAVTVDTACSSSLVALHLAAQALRSGECSLALVGGITVMTTPTLFLQFSRQRGLSADGRCKAFAAGADGTGWGEGVGLLLVERLSDARRNGHTVLAVLRGSAVNQDGASNGLTAPNGPSQQRVIRQALGSAGLSVSDVDAVEAHGTGTALGDPIEAQALLATYGRGRDRPLWLGSIKSNIGHTQAAAGVAGVIKMVMAMRHGVLPRTLHVDEPSPHVDWSVGDVRLLTEAVEWAEPRRAAVSSFGISGTNAHVILEQGPAEEVAPVPVTDQLTPWVVSAKSEVALRAQAARLTAMADMSPVDVGHSLAVSRAWLEHRAVVLDDHLSGVAALAGGTGSPVVVRGAVQPGKVAFLFSGQGSQRVGMGRGLYAAFPVFAAAYDEVVAGLGGASFFDVDVEVLARTGVAQRALFALQVGLFRLVESWGVRPDVLVGHSVGEIAAAHVAGVLSLDDACRLVSARADLMQALPSGGAMVAIEAAEDEVVPLLTDGVSVAAVNGPRSVVVSGAVDAVDAVVAHFADRKTSRLKVSHAFHSPLMDPMLDDFAAVVGGLEFHEPRIPMLSPVAEPDYWVRHVRDVVRFADQVAELDERGTTRFLEIGPGGVLTALTRNCLPDAEILAVPTLRADRPEDLSAVTALAELHVNGVEVDWTPFHRGGRRVDLPTYAFQGERYWLDAVATRGGVTAAGMTDLGHPLLSAAVLVAGEDEWLFTGRLSVRTQPWLADHVVGEDVVVPGTVFVELAVRAGDEVGCDVLDELAVEAPLVLPARHGATIQVRLGREADRYRVSVFSRPEGAADDQPWTRHATGLLGTGAAPAGTGSEWPPAGAEPIGVDGFYEGLRELRFAYGPAFRGLRAAWRLGDEVLAEVVLPEAVRGTEGFVLHPALFDAALHAVWLGAVEPEEGTGRGLVPFVWTGVALRATGASVLRVRVRPTGRDAVSLAATDQGGVPVVTAESLVLRPTAAASTTPDDLYEVAWRPVGPLPDDEVDLAVLDGLPPVGERSDLVAVRCAAPEDLPVPERTHELLHTVLRLLQSWLSEDGGRLVLVTGGVADGVVDQAAVWGLVRSAQAENPGRFVLADVDDDPRTAAALRRALLLDEPQLRVVGGEVFVPRLTRVAVPGTAAPDFGDRTVLLTGASGALGALFARHLVTVHGVRDLALVSRRGGDAPGATDLAAELAGSGARVDWYACDLGDRDAVADLVGRLDLSAVVHAAGVLDDGVVASLDAERLDAVLRPKVDAAWHLHETTTGLSAFVLFSSAAGALGTAGQGNYAAANSFLDGLAAHRHALGLPATALAWGLWASGMGATLDRVDLTRMERTGLAPIPTEDGLRLFDAAVGTRLPALAPVKLDTRALRGHDVPPLLRALVRTAARRAAGSGATTGGGTDLARRLAAVGPAERGGVVLALVREQVADVLGHSDPGAVVPGRAFKDIGFDSLTVIELRNRIGEVTGLRLPPTLAFDHPTPAALAAFLVTEVDGASGGGDAPVVVTTRPADEPLAIVGMSCRYPGGVRSPEDLWRLVEEGVDAVSGFPTDRGWDVEGLYDPDPDRVGTSYTRSGGFLHDAAEFDA</sequence>
<dbReference type="SMART" id="SM00826">
    <property type="entry name" value="PKS_DH"/>
    <property type="match status" value="1"/>
</dbReference>
<feature type="domain" description="PKS/mFAS DH" evidence="9">
    <location>
        <begin position="3337"/>
        <end position="3611"/>
    </location>
</feature>
<dbReference type="InterPro" id="IPR016039">
    <property type="entry name" value="Thiolase-like"/>
</dbReference>
<dbReference type="PROSITE" id="PS00012">
    <property type="entry name" value="PHOSPHOPANTETHEINE"/>
    <property type="match status" value="3"/>
</dbReference>
<dbReference type="SMART" id="SM00825">
    <property type="entry name" value="PKS_KS"/>
    <property type="match status" value="3"/>
</dbReference>
<dbReference type="CDD" id="cd08952">
    <property type="entry name" value="KR_1_SDR_x"/>
    <property type="match status" value="1"/>
</dbReference>
<dbReference type="InterPro" id="IPR016035">
    <property type="entry name" value="Acyl_Trfase/lysoPLipase"/>
</dbReference>
<dbReference type="Pfam" id="PF16197">
    <property type="entry name" value="KAsynt_C_assoc"/>
    <property type="match status" value="3"/>
</dbReference>
<dbReference type="PROSITE" id="PS52019">
    <property type="entry name" value="PKS_MFAS_DH"/>
    <property type="match status" value="1"/>
</dbReference>
<dbReference type="InterPro" id="IPR032821">
    <property type="entry name" value="PKS_assoc"/>
</dbReference>
<dbReference type="SMART" id="SM00827">
    <property type="entry name" value="PKS_AT"/>
    <property type="match status" value="3"/>
</dbReference>
<dbReference type="CDD" id="cd00833">
    <property type="entry name" value="PKS"/>
    <property type="match status" value="3"/>
</dbReference>
<dbReference type="Proteomes" id="UP001225605">
    <property type="component" value="Unassembled WGS sequence"/>
</dbReference>
<dbReference type="InterPro" id="IPR055123">
    <property type="entry name" value="SpnB-like_Rossmann"/>
</dbReference>
<dbReference type="SMART" id="SM01294">
    <property type="entry name" value="PKS_PP_betabranch"/>
    <property type="match status" value="3"/>
</dbReference>
<dbReference type="SUPFAM" id="SSF52151">
    <property type="entry name" value="FabD/lysophospholipase-like"/>
    <property type="match status" value="3"/>
</dbReference>
<feature type="domain" description="Carrier" evidence="7">
    <location>
        <begin position="4045"/>
        <end position="4120"/>
    </location>
</feature>
<feature type="non-terminal residue" evidence="10">
    <location>
        <position position="4213"/>
    </location>
</feature>
<keyword evidence="3" id="KW-0808">Transferase</keyword>
<evidence type="ECO:0000259" key="7">
    <source>
        <dbReference type="PROSITE" id="PS50075"/>
    </source>
</evidence>
<feature type="domain" description="Ketosynthase family 3 (KS3)" evidence="8">
    <location>
        <begin position="1015"/>
        <end position="1438"/>
    </location>
</feature>
<evidence type="ECO:0000256" key="3">
    <source>
        <dbReference type="ARBA" id="ARBA00022679"/>
    </source>
</evidence>
<evidence type="ECO:0000259" key="9">
    <source>
        <dbReference type="PROSITE" id="PS52019"/>
    </source>
</evidence>
<dbReference type="Pfam" id="PF00550">
    <property type="entry name" value="PP-binding"/>
    <property type="match status" value="3"/>
</dbReference>
<dbReference type="Pfam" id="PF21089">
    <property type="entry name" value="PKS_DH_N"/>
    <property type="match status" value="1"/>
</dbReference>
<keyword evidence="11" id="KW-1185">Reference proteome</keyword>
<dbReference type="InterPro" id="IPR006162">
    <property type="entry name" value="Ppantetheine_attach_site"/>
</dbReference>
<dbReference type="SUPFAM" id="SSF51735">
    <property type="entry name" value="NAD(P)-binding Rossmann-fold domains"/>
    <property type="match status" value="4"/>
</dbReference>
<evidence type="ECO:0000256" key="2">
    <source>
        <dbReference type="ARBA" id="ARBA00022553"/>
    </source>
</evidence>
<dbReference type="SUPFAM" id="SSF55048">
    <property type="entry name" value="Probable ACP-binding domain of malonyl-CoA ACP transacylase"/>
    <property type="match status" value="3"/>
</dbReference>
<dbReference type="PROSITE" id="PS52004">
    <property type="entry name" value="KS3_2"/>
    <property type="match status" value="3"/>
</dbReference>
<dbReference type="InterPro" id="IPR049552">
    <property type="entry name" value="PKS_DH_N"/>
</dbReference>
<dbReference type="InterPro" id="IPR020807">
    <property type="entry name" value="PKS_DH"/>
</dbReference>
<protein>
    <submittedName>
        <fullName evidence="10">Polyketide synthase</fullName>
    </submittedName>
</protein>
<dbReference type="Pfam" id="PF00698">
    <property type="entry name" value="Acyl_transf_1"/>
    <property type="match status" value="3"/>
</dbReference>
<dbReference type="PROSITE" id="PS51257">
    <property type="entry name" value="PROKAR_LIPOPROTEIN"/>
    <property type="match status" value="1"/>
</dbReference>
<feature type="active site" description="Proton acceptor; for dehydratase activity" evidence="5">
    <location>
        <position position="3369"/>
    </location>
</feature>
<dbReference type="Gene3D" id="3.10.129.110">
    <property type="entry name" value="Polyketide synthase dehydratase"/>
    <property type="match status" value="1"/>
</dbReference>
<dbReference type="Pfam" id="PF08659">
    <property type="entry name" value="KR"/>
    <property type="match status" value="2"/>
</dbReference>
<dbReference type="InterPro" id="IPR057326">
    <property type="entry name" value="KR_dom"/>
</dbReference>
<evidence type="ECO:0000256" key="5">
    <source>
        <dbReference type="PROSITE-ProRule" id="PRU01363"/>
    </source>
</evidence>
<dbReference type="InterPro" id="IPR018201">
    <property type="entry name" value="Ketoacyl_synth_AS"/>
</dbReference>
<feature type="domain" description="Ketosynthase family 3 (KS3)" evidence="8">
    <location>
        <begin position="12"/>
        <end position="429"/>
    </location>
</feature>